<dbReference type="InterPro" id="IPR005025">
    <property type="entry name" value="FMN_Rdtase-like_dom"/>
</dbReference>
<dbReference type="PANTHER" id="PTHR30543">
    <property type="entry name" value="CHROMATE REDUCTASE"/>
    <property type="match status" value="1"/>
</dbReference>
<gene>
    <name evidence="2" type="ORF">QRX50_14515</name>
</gene>
<feature type="domain" description="NADPH-dependent FMN reductase-like" evidence="1">
    <location>
        <begin position="5"/>
        <end position="153"/>
    </location>
</feature>
<reference evidence="2 3" key="1">
    <citation type="submission" date="2023-06" db="EMBL/GenBank/DDBJ databases">
        <authorList>
            <person name="Oyuntsetseg B."/>
            <person name="Kim S.B."/>
        </authorList>
    </citation>
    <scope>NUCLEOTIDE SEQUENCE [LARGE SCALE GENOMIC DNA]</scope>
    <source>
        <strain evidence="2 3">2-15</strain>
    </source>
</reference>
<dbReference type="GO" id="GO:0010181">
    <property type="term" value="F:FMN binding"/>
    <property type="evidence" value="ECO:0007669"/>
    <property type="project" value="TreeGrafter"/>
</dbReference>
<evidence type="ECO:0000313" key="2">
    <source>
        <dbReference type="EMBL" id="WIX81880.1"/>
    </source>
</evidence>
<dbReference type="GO" id="GO:0016491">
    <property type="term" value="F:oxidoreductase activity"/>
    <property type="evidence" value="ECO:0007669"/>
    <property type="project" value="UniProtKB-KW"/>
</dbReference>
<keyword evidence="3" id="KW-1185">Reference proteome</keyword>
<dbReference type="AlphaFoldDB" id="A0A9Y2MUJ1"/>
<name>A0A9Y2MUJ1_9PSEU</name>
<dbReference type="InterPro" id="IPR029039">
    <property type="entry name" value="Flavoprotein-like_sf"/>
</dbReference>
<sequence length="192" mass="20260">MSNLTILALSGSLRKDSLNTRLLTAVTRLAPPELTFDVFGDLAAIPLFNEDDEHPAPSAVAQLRHRIRAADGVLIATPEYNAAMPGVLKNALDWLSRPVAEGPVLEHKPVAIIGASQGPLGTIRAQLNLRSVLHKMNADALGQPEFVLPHAHQALADGELPAGSPSPAILTAVVDGLVGLIEHRRALASLGR</sequence>
<dbReference type="GO" id="GO:0005829">
    <property type="term" value="C:cytosol"/>
    <property type="evidence" value="ECO:0007669"/>
    <property type="project" value="TreeGrafter"/>
</dbReference>
<dbReference type="Gene3D" id="3.40.50.360">
    <property type="match status" value="1"/>
</dbReference>
<keyword evidence="2" id="KW-0560">Oxidoreductase</keyword>
<dbReference type="KEGG" id="acab:QRX50_14515"/>
<organism evidence="2 3">
    <name type="scientific">Amycolatopsis carbonis</name>
    <dbReference type="NCBI Taxonomy" id="715471"/>
    <lineage>
        <taxon>Bacteria</taxon>
        <taxon>Bacillati</taxon>
        <taxon>Actinomycetota</taxon>
        <taxon>Actinomycetes</taxon>
        <taxon>Pseudonocardiales</taxon>
        <taxon>Pseudonocardiaceae</taxon>
        <taxon>Amycolatopsis</taxon>
    </lineage>
</organism>
<evidence type="ECO:0000313" key="3">
    <source>
        <dbReference type="Proteomes" id="UP001236014"/>
    </source>
</evidence>
<dbReference type="SUPFAM" id="SSF52218">
    <property type="entry name" value="Flavoproteins"/>
    <property type="match status" value="1"/>
</dbReference>
<dbReference type="EC" id="1.-.-.-" evidence="2"/>
<dbReference type="Proteomes" id="UP001236014">
    <property type="component" value="Chromosome"/>
</dbReference>
<dbReference type="EMBL" id="CP127294">
    <property type="protein sequence ID" value="WIX81880.1"/>
    <property type="molecule type" value="Genomic_DNA"/>
</dbReference>
<protein>
    <submittedName>
        <fullName evidence="2">NAD(P)H-dependent oxidoreductase</fullName>
        <ecNumber evidence="2">1.-.-.-</ecNumber>
    </submittedName>
</protein>
<evidence type="ECO:0000259" key="1">
    <source>
        <dbReference type="Pfam" id="PF03358"/>
    </source>
</evidence>
<dbReference type="PANTHER" id="PTHR30543:SF21">
    <property type="entry name" value="NAD(P)H-DEPENDENT FMN REDUCTASE LOT6"/>
    <property type="match status" value="1"/>
</dbReference>
<dbReference type="Pfam" id="PF03358">
    <property type="entry name" value="FMN_red"/>
    <property type="match status" value="1"/>
</dbReference>
<proteinExistence type="predicted"/>
<dbReference type="InterPro" id="IPR050712">
    <property type="entry name" value="NAD(P)H-dep_reductase"/>
</dbReference>
<accession>A0A9Y2MUJ1</accession>
<dbReference type="RefSeq" id="WP_285972461.1">
    <property type="nucleotide sequence ID" value="NZ_CP127294.1"/>
</dbReference>